<dbReference type="STRING" id="596151.DesfrDRAFT_0223"/>
<keyword evidence="3" id="KW-1185">Reference proteome</keyword>
<feature type="transmembrane region" description="Helical" evidence="1">
    <location>
        <begin position="110"/>
        <end position="130"/>
    </location>
</feature>
<gene>
    <name evidence="2" type="ORF">DesfrDRAFT_0223</name>
</gene>
<name>E1JRH4_SOLFR</name>
<dbReference type="RefSeq" id="WP_005990268.1">
    <property type="nucleotide sequence ID" value="NZ_AECZ01000001.1"/>
</dbReference>
<keyword evidence="1" id="KW-1133">Transmembrane helix</keyword>
<comment type="caution">
    <text evidence="2">The sequence shown here is derived from an EMBL/GenBank/DDBJ whole genome shotgun (WGS) entry which is preliminary data.</text>
</comment>
<feature type="transmembrane region" description="Helical" evidence="1">
    <location>
        <begin position="6"/>
        <end position="26"/>
    </location>
</feature>
<evidence type="ECO:0000313" key="3">
    <source>
        <dbReference type="Proteomes" id="UP000006250"/>
    </source>
</evidence>
<feature type="transmembrane region" description="Helical" evidence="1">
    <location>
        <begin position="71"/>
        <end position="89"/>
    </location>
</feature>
<keyword evidence="1" id="KW-0812">Transmembrane</keyword>
<feature type="transmembrane region" description="Helical" evidence="1">
    <location>
        <begin position="175"/>
        <end position="205"/>
    </location>
</feature>
<reference evidence="2 3" key="1">
    <citation type="submission" date="2010-08" db="EMBL/GenBank/DDBJ databases">
        <title>The draft genome of Desulfovibrio fructosovorans JJ.</title>
        <authorList>
            <consortium name="US DOE Joint Genome Institute (JGI-PGF)"/>
            <person name="Lucas S."/>
            <person name="Copeland A."/>
            <person name="Lapidus A."/>
            <person name="Cheng J.-F."/>
            <person name="Bruce D."/>
            <person name="Goodwin L."/>
            <person name="Pitluck S."/>
            <person name="Land M.L."/>
            <person name="Hauser L."/>
            <person name="Chang Y.-J."/>
            <person name="Jeffries C."/>
            <person name="Wall J.D."/>
            <person name="Stahl D.A."/>
            <person name="Arkin A.P."/>
            <person name="Dehal P."/>
            <person name="Stolyar S.M."/>
            <person name="Hazen T.C."/>
            <person name="Woyke T.J."/>
        </authorList>
    </citation>
    <scope>NUCLEOTIDE SEQUENCE [LARGE SCALE GENOMIC DNA]</scope>
    <source>
        <strain evidence="2 3">JJ</strain>
    </source>
</reference>
<dbReference type="EMBL" id="AECZ01000001">
    <property type="protein sequence ID" value="EFL53175.1"/>
    <property type="molecule type" value="Genomic_DNA"/>
</dbReference>
<dbReference type="AlphaFoldDB" id="E1JRH4"/>
<dbReference type="Proteomes" id="UP000006250">
    <property type="component" value="Unassembled WGS sequence"/>
</dbReference>
<keyword evidence="1" id="KW-0472">Membrane</keyword>
<sequence length="242" mass="25753">MTGATGIMALFLALTHLYVRLLSPAIDTPRSPWLSLAGGAATAYVFVHIFPDLCAGQEAVRRAGWTVLPALDHHVFLVALAGLLVFYGLERAAILARGGRDAPPAGPEKSGVFWLHLTSFGLYNFLIGYLLDNREVPGPVSLVTYTVAMALHMAGTDHGLRQHFTGDYHRLGRKVLAGTVLGGWAFGVVFRVHEALLAVLFAFLAGGVVMNTMKDEVPLDGSGNFPAFALGAAGYAALLLLL</sequence>
<dbReference type="eggNOG" id="ENOG502Z7VW">
    <property type="taxonomic scope" value="Bacteria"/>
</dbReference>
<proteinExistence type="predicted"/>
<organism evidence="2 3">
    <name type="scientific">Solidesulfovibrio fructosivorans JJ]</name>
    <dbReference type="NCBI Taxonomy" id="596151"/>
    <lineage>
        <taxon>Bacteria</taxon>
        <taxon>Pseudomonadati</taxon>
        <taxon>Thermodesulfobacteriota</taxon>
        <taxon>Desulfovibrionia</taxon>
        <taxon>Desulfovibrionales</taxon>
        <taxon>Desulfovibrionaceae</taxon>
        <taxon>Solidesulfovibrio</taxon>
    </lineage>
</organism>
<evidence type="ECO:0000256" key="1">
    <source>
        <dbReference type="SAM" id="Phobius"/>
    </source>
</evidence>
<feature type="transmembrane region" description="Helical" evidence="1">
    <location>
        <begin position="225"/>
        <end position="241"/>
    </location>
</feature>
<accession>E1JRH4</accession>
<protein>
    <recommendedName>
        <fullName evidence="4">Zinc/iron permease</fullName>
    </recommendedName>
</protein>
<evidence type="ECO:0000313" key="2">
    <source>
        <dbReference type="EMBL" id="EFL53175.1"/>
    </source>
</evidence>
<evidence type="ECO:0008006" key="4">
    <source>
        <dbReference type="Google" id="ProtNLM"/>
    </source>
</evidence>
<feature type="transmembrane region" description="Helical" evidence="1">
    <location>
        <begin position="33"/>
        <end position="51"/>
    </location>
</feature>